<evidence type="ECO:0000313" key="3">
    <source>
        <dbReference type="Proteomes" id="UP000225947"/>
    </source>
</evidence>
<keyword evidence="1" id="KW-1133">Transmembrane helix</keyword>
<reference evidence="3" key="1">
    <citation type="submission" date="2016-03" db="EMBL/GenBank/DDBJ databases">
        <title>Characterization of Acinetobacter baumannii phage vB_AbaM_ME3.</title>
        <authorList>
            <person name="Buttimer C.T.H."/>
            <person name="Elbreki M."/>
            <person name="Coffey A."/>
        </authorList>
    </citation>
    <scope>NUCLEOTIDE SEQUENCE [LARGE SCALE GENOMIC DNA]</scope>
</reference>
<gene>
    <name evidence="2" type="ORF">ME3_300</name>
</gene>
<keyword evidence="3" id="KW-1185">Reference proteome</keyword>
<name>A0A172Q0T2_9CAUD</name>
<dbReference type="Proteomes" id="UP000225947">
    <property type="component" value="Segment"/>
</dbReference>
<feature type="transmembrane region" description="Helical" evidence="1">
    <location>
        <begin position="38"/>
        <end position="61"/>
    </location>
</feature>
<evidence type="ECO:0000256" key="1">
    <source>
        <dbReference type="SAM" id="Phobius"/>
    </source>
</evidence>
<accession>A0A172Q0T2</accession>
<keyword evidence="1" id="KW-0472">Membrane</keyword>
<keyword evidence="1" id="KW-0812">Transmembrane</keyword>
<proteinExistence type="predicted"/>
<protein>
    <submittedName>
        <fullName evidence="2">Putative membrane protein</fullName>
    </submittedName>
</protein>
<organism evidence="2 3">
    <name type="scientific">Acinetobacter phage vB_AbaM_ME3</name>
    <dbReference type="NCBI Taxonomy" id="1837876"/>
    <lineage>
        <taxon>Viruses</taxon>
        <taxon>Duplodnaviria</taxon>
        <taxon>Heunggongvirae</taxon>
        <taxon>Uroviricota</taxon>
        <taxon>Caudoviricetes</taxon>
        <taxon>Metrivirus</taxon>
        <taxon>Metrivirus ME3</taxon>
    </lineage>
</organism>
<evidence type="ECO:0000313" key="2">
    <source>
        <dbReference type="EMBL" id="AND75461.1"/>
    </source>
</evidence>
<dbReference type="EMBL" id="KU935715">
    <property type="protein sequence ID" value="AND75461.1"/>
    <property type="molecule type" value="Genomic_DNA"/>
</dbReference>
<sequence>MMIWSQHRMTEYYGLGEEIDEYRETDEKMIRVNIPKEISWTYLVSLICFPYVLMSWVYIYLHYLK</sequence>